<dbReference type="GO" id="GO:0005524">
    <property type="term" value="F:ATP binding"/>
    <property type="evidence" value="ECO:0007669"/>
    <property type="project" value="UniProtKB-KW"/>
</dbReference>
<dbReference type="PANTHER" id="PTHR43700">
    <property type="entry name" value="PHOSPHORIBOSYLAMINOIMIDAZOLE-SUCCINOCARBOXAMIDE SYNTHASE"/>
    <property type="match status" value="1"/>
</dbReference>
<evidence type="ECO:0000313" key="14">
    <source>
        <dbReference type="EMBL" id="BDG61286.1"/>
    </source>
</evidence>
<comment type="pathway">
    <text evidence="1 11">Purine metabolism; IMP biosynthesis via de novo pathway; 5-amino-1-(5-phospho-D-ribosyl)imidazole-4-carboxamide from 5-amino-1-(5-phospho-D-ribosyl)imidazole-4-carboxylate: step 1/2.</text>
</comment>
<dbReference type="SUPFAM" id="SSF56104">
    <property type="entry name" value="SAICAR synthase-like"/>
    <property type="match status" value="1"/>
</dbReference>
<dbReference type="PANTHER" id="PTHR43700:SF1">
    <property type="entry name" value="PHOSPHORIBOSYLAMINOIMIDAZOLE-SUCCINOCARBOXAMIDE SYNTHASE"/>
    <property type="match status" value="1"/>
</dbReference>
<dbReference type="GO" id="GO:0005737">
    <property type="term" value="C:cytoplasm"/>
    <property type="evidence" value="ECO:0007669"/>
    <property type="project" value="TreeGrafter"/>
</dbReference>
<comment type="similarity">
    <text evidence="2 11">Belongs to the SAICAR synthetase family.</text>
</comment>
<dbReference type="InterPro" id="IPR001636">
    <property type="entry name" value="SAICAR_synth"/>
</dbReference>
<dbReference type="Gene3D" id="3.30.470.20">
    <property type="entry name" value="ATP-grasp fold, B domain"/>
    <property type="match status" value="1"/>
</dbReference>
<dbReference type="NCBIfam" id="NF010568">
    <property type="entry name" value="PRK13961.1"/>
    <property type="match status" value="1"/>
</dbReference>
<dbReference type="Gene3D" id="3.30.200.20">
    <property type="entry name" value="Phosphorylase Kinase, domain 1"/>
    <property type="match status" value="1"/>
</dbReference>
<dbReference type="EMBL" id="AP025628">
    <property type="protein sequence ID" value="BDG61286.1"/>
    <property type="molecule type" value="Genomic_DNA"/>
</dbReference>
<reference evidence="14" key="1">
    <citation type="submission" date="2022-03" db="EMBL/GenBank/DDBJ databases">
        <title>Complete genome sequence of Caldinitratiruptor microaerophilus.</title>
        <authorList>
            <person name="Mukaiyama R."/>
            <person name="Nishiyama T."/>
            <person name="Ueda K."/>
        </authorList>
    </citation>
    <scope>NUCLEOTIDE SEQUENCE</scope>
    <source>
        <strain evidence="14">JCM 16183</strain>
    </source>
</reference>
<dbReference type="AlphaFoldDB" id="A0AA35CPE0"/>
<evidence type="ECO:0000256" key="8">
    <source>
        <dbReference type="ARBA" id="ARBA00022840"/>
    </source>
</evidence>
<keyword evidence="5 11" id="KW-0436">Ligase</keyword>
<dbReference type="NCBIfam" id="TIGR00081">
    <property type="entry name" value="purC"/>
    <property type="match status" value="1"/>
</dbReference>
<evidence type="ECO:0000256" key="4">
    <source>
        <dbReference type="ARBA" id="ARBA00016460"/>
    </source>
</evidence>
<evidence type="ECO:0000259" key="13">
    <source>
        <dbReference type="Pfam" id="PF01259"/>
    </source>
</evidence>
<dbReference type="KEGG" id="cmic:caldi_23760"/>
<feature type="region of interest" description="Disordered" evidence="12">
    <location>
        <begin position="256"/>
        <end position="275"/>
    </location>
</feature>
<evidence type="ECO:0000256" key="12">
    <source>
        <dbReference type="SAM" id="MobiDB-lite"/>
    </source>
</evidence>
<dbReference type="GO" id="GO:0006189">
    <property type="term" value="P:'de novo' IMP biosynthetic process"/>
    <property type="evidence" value="ECO:0007669"/>
    <property type="project" value="UniProtKB-UniRule"/>
</dbReference>
<keyword evidence="7 11" id="KW-0658">Purine biosynthesis</keyword>
<dbReference type="Proteomes" id="UP001163687">
    <property type="component" value="Chromosome"/>
</dbReference>
<keyword evidence="15" id="KW-1185">Reference proteome</keyword>
<comment type="catalytic activity">
    <reaction evidence="10 11">
        <text>5-amino-1-(5-phospho-D-ribosyl)imidazole-4-carboxylate + L-aspartate + ATP = (2S)-2-[5-amino-1-(5-phospho-beta-D-ribosyl)imidazole-4-carboxamido]succinate + ADP + phosphate + 2 H(+)</text>
        <dbReference type="Rhea" id="RHEA:22628"/>
        <dbReference type="ChEBI" id="CHEBI:15378"/>
        <dbReference type="ChEBI" id="CHEBI:29991"/>
        <dbReference type="ChEBI" id="CHEBI:30616"/>
        <dbReference type="ChEBI" id="CHEBI:43474"/>
        <dbReference type="ChEBI" id="CHEBI:58443"/>
        <dbReference type="ChEBI" id="CHEBI:77657"/>
        <dbReference type="ChEBI" id="CHEBI:456216"/>
        <dbReference type="EC" id="6.3.2.6"/>
    </reaction>
</comment>
<evidence type="ECO:0000256" key="10">
    <source>
        <dbReference type="ARBA" id="ARBA00048475"/>
    </source>
</evidence>
<gene>
    <name evidence="11 14" type="primary">purC</name>
    <name evidence="14" type="ORF">caldi_23760</name>
</gene>
<evidence type="ECO:0000313" key="15">
    <source>
        <dbReference type="Proteomes" id="UP001163687"/>
    </source>
</evidence>
<keyword evidence="8 11" id="KW-0067">ATP-binding</keyword>
<dbReference type="CDD" id="cd01414">
    <property type="entry name" value="SAICAR_synt_Sc"/>
    <property type="match status" value="1"/>
</dbReference>
<dbReference type="HAMAP" id="MF_00137">
    <property type="entry name" value="SAICAR_synth"/>
    <property type="match status" value="1"/>
</dbReference>
<keyword evidence="6 11" id="KW-0547">Nucleotide-binding</keyword>
<dbReference type="PROSITE" id="PS01058">
    <property type="entry name" value="SAICAR_SYNTHETASE_2"/>
    <property type="match status" value="1"/>
</dbReference>
<evidence type="ECO:0000256" key="9">
    <source>
        <dbReference type="ARBA" id="ARBA00030409"/>
    </source>
</evidence>
<evidence type="ECO:0000256" key="2">
    <source>
        <dbReference type="ARBA" id="ARBA00010190"/>
    </source>
</evidence>
<proteinExistence type="inferred from homology"/>
<dbReference type="InterPro" id="IPR028923">
    <property type="entry name" value="SAICAR_synt/ADE2_N"/>
</dbReference>
<evidence type="ECO:0000256" key="7">
    <source>
        <dbReference type="ARBA" id="ARBA00022755"/>
    </source>
</evidence>
<dbReference type="EC" id="6.3.2.6" evidence="3 11"/>
<organism evidence="14 15">
    <name type="scientific">Caldinitratiruptor microaerophilus</name>
    <dbReference type="NCBI Taxonomy" id="671077"/>
    <lineage>
        <taxon>Bacteria</taxon>
        <taxon>Bacillati</taxon>
        <taxon>Bacillota</taxon>
        <taxon>Clostridia</taxon>
        <taxon>Eubacteriales</taxon>
        <taxon>Symbiobacteriaceae</taxon>
        <taxon>Caldinitratiruptor</taxon>
    </lineage>
</organism>
<dbReference type="GO" id="GO:0004639">
    <property type="term" value="F:phosphoribosylaminoimidazolesuccinocarboxamide synthase activity"/>
    <property type="evidence" value="ECO:0007669"/>
    <property type="project" value="UniProtKB-UniRule"/>
</dbReference>
<name>A0AA35CPE0_9FIRM</name>
<evidence type="ECO:0000256" key="3">
    <source>
        <dbReference type="ARBA" id="ARBA00012217"/>
    </source>
</evidence>
<dbReference type="Pfam" id="PF01259">
    <property type="entry name" value="SAICAR_synt"/>
    <property type="match status" value="1"/>
</dbReference>
<accession>A0AA35CPE0</accession>
<feature type="domain" description="SAICAR synthetase/ADE2 N-terminal" evidence="13">
    <location>
        <begin position="17"/>
        <end position="267"/>
    </location>
</feature>
<evidence type="ECO:0000256" key="1">
    <source>
        <dbReference type="ARBA" id="ARBA00004672"/>
    </source>
</evidence>
<dbReference type="RefSeq" id="WP_264841944.1">
    <property type="nucleotide sequence ID" value="NZ_AP025628.1"/>
</dbReference>
<protein>
    <recommendedName>
        <fullName evidence="4 11">Phosphoribosylaminoimidazole-succinocarboxamide synthase</fullName>
        <ecNumber evidence="3 11">6.3.2.6</ecNumber>
    </recommendedName>
    <alternativeName>
        <fullName evidence="9 11">SAICAR synthetase</fullName>
    </alternativeName>
</protein>
<evidence type="ECO:0000256" key="11">
    <source>
        <dbReference type="HAMAP-Rule" id="MF_00137"/>
    </source>
</evidence>
<evidence type="ECO:0000256" key="6">
    <source>
        <dbReference type="ARBA" id="ARBA00022741"/>
    </source>
</evidence>
<sequence>MNGDVLLTCPDLGLPLVHRGKVREMFDLGDRLLMVATDRLSAFDVVFPTGIPGKGRVLTELSVLWFRATESIVPNHVVTTSVAGLGLRPEHEALLAGRSVVVRRARRIDVECVVRGYLAGSGWKEYRQTGAVCGVKLPAGLSLNARLPEPIFTPALKNDVGHDENVTLDEVARRFGQETAFRLRDLSLALYRFAAERAERAGILLADTKLEFGWDGDRLILIDEAFTPDSSRYWPVERYRVGEPIDSLDKQPIRDWAEASGWNKEPPAPPLPPDRVAETAARYRSVLERLRPVLS</sequence>
<evidence type="ECO:0000256" key="5">
    <source>
        <dbReference type="ARBA" id="ARBA00022598"/>
    </source>
</evidence>
<dbReference type="InterPro" id="IPR018236">
    <property type="entry name" value="SAICAR_synthetase_CS"/>
</dbReference>